<evidence type="ECO:0000313" key="3">
    <source>
        <dbReference type="EMBL" id="TLD84693.1"/>
    </source>
</evidence>
<organism evidence="4 5">
    <name type="scientific">Helicobacter trogontum</name>
    <dbReference type="NCBI Taxonomy" id="50960"/>
    <lineage>
        <taxon>Bacteria</taxon>
        <taxon>Pseudomonadati</taxon>
        <taxon>Campylobacterota</taxon>
        <taxon>Epsilonproteobacteria</taxon>
        <taxon>Campylobacterales</taxon>
        <taxon>Helicobacteraceae</taxon>
        <taxon>Helicobacter</taxon>
    </lineage>
</organism>
<evidence type="ECO:0000313" key="5">
    <source>
        <dbReference type="Proteomes" id="UP000029861"/>
    </source>
</evidence>
<dbReference type="AlphaFoldDB" id="A0A099VEY1"/>
<evidence type="ECO:0000313" key="4">
    <source>
        <dbReference type="EMBL" id="TLD99512.1"/>
    </source>
</evidence>
<feature type="transmembrane region" description="Helical" evidence="1">
    <location>
        <begin position="7"/>
        <end position="34"/>
    </location>
</feature>
<dbReference type="Proteomes" id="UP000029878">
    <property type="component" value="Unassembled WGS sequence"/>
</dbReference>
<keyword evidence="1" id="KW-0472">Membrane</keyword>
<feature type="transmembrane region" description="Helical" evidence="1">
    <location>
        <begin position="54"/>
        <end position="78"/>
    </location>
</feature>
<reference evidence="5 6" key="1">
    <citation type="journal article" date="2014" name="Genome Announc.">
        <title>Draft genome sequences of eight enterohepatic helicobacter species isolated from both laboratory and wild rodents.</title>
        <authorList>
            <person name="Sheh A."/>
            <person name="Shen Z."/>
            <person name="Fox J.G."/>
        </authorList>
    </citation>
    <scope>NUCLEOTIDE SEQUENCE [LARGE SCALE GENOMIC DNA]</scope>
    <source>
        <strain evidence="4 5">ATCC 49310</strain>
        <strain evidence="3 6">ATCC 700114</strain>
    </source>
</reference>
<dbReference type="Proteomes" id="UP001562457">
    <property type="component" value="Unassembled WGS sequence"/>
</dbReference>
<accession>A0A099VEY1</accession>
<feature type="transmembrane region" description="Helical" evidence="1">
    <location>
        <begin position="90"/>
        <end position="111"/>
    </location>
</feature>
<evidence type="ECO:0000313" key="7">
    <source>
        <dbReference type="Proteomes" id="UP001562457"/>
    </source>
</evidence>
<dbReference type="EMBL" id="JRPK02000002">
    <property type="protein sequence ID" value="TLD99512.1"/>
    <property type="molecule type" value="Genomic_DNA"/>
</dbReference>
<sequence>MIAKILAGLYLLLIGVCIGSIIVTNISESIIMSIDVVFRNNDFSTTLITKYDQGIILAPILLQVGHILIGSAIFILFYETMSYRFQKSTFFVWACNMLNAILMFLFGLFYAPNIAKIFNEEPKVMASPDSESFINQSELILNLLLITLLIAFFARIIIIYKRGVTELRLTKQQNDKQPQ</sequence>
<keyword evidence="1" id="KW-0812">Transmembrane</keyword>
<keyword evidence="1" id="KW-1133">Transmembrane helix</keyword>
<protein>
    <recommendedName>
        <fullName evidence="8">DUF4149 domain-containing protein</fullName>
    </recommendedName>
</protein>
<feature type="transmembrane region" description="Helical" evidence="1">
    <location>
        <begin position="139"/>
        <end position="160"/>
    </location>
</feature>
<evidence type="ECO:0000313" key="2">
    <source>
        <dbReference type="EMBL" id="GAB0173349.1"/>
    </source>
</evidence>
<gene>
    <name evidence="4" type="ORF">LS80_001140</name>
    <name evidence="3" type="ORF">LS81_001415</name>
    <name evidence="2" type="ORF">NHP164001_13680</name>
</gene>
<dbReference type="Proteomes" id="UP000029861">
    <property type="component" value="Unassembled WGS sequence"/>
</dbReference>
<reference evidence="2 7" key="3">
    <citation type="submission" date="2024-06" db="EMBL/GenBank/DDBJ databases">
        <title>Draft genome sequence of Helicobacter trogontum NHP16-4001.</title>
        <authorList>
            <person name="Rimbara E."/>
            <person name="Suzuki M."/>
        </authorList>
    </citation>
    <scope>NUCLEOTIDE SEQUENCE [LARGE SCALE GENOMIC DNA]</scope>
    <source>
        <strain evidence="2 7">NHP16-4001</strain>
    </source>
</reference>
<dbReference type="EMBL" id="BAAFHN010000033">
    <property type="protein sequence ID" value="GAB0173349.1"/>
    <property type="molecule type" value="Genomic_DNA"/>
</dbReference>
<dbReference type="RefSeq" id="WP_034318018.1">
    <property type="nucleotide sequence ID" value="NZ_BAAFHN010000033.1"/>
</dbReference>
<evidence type="ECO:0000313" key="6">
    <source>
        <dbReference type="Proteomes" id="UP000029878"/>
    </source>
</evidence>
<dbReference type="STRING" id="50960.LS81_02625"/>
<comment type="caution">
    <text evidence="4">The sequence shown here is derived from an EMBL/GenBank/DDBJ whole genome shotgun (WGS) entry which is preliminary data.</text>
</comment>
<evidence type="ECO:0000256" key="1">
    <source>
        <dbReference type="SAM" id="Phobius"/>
    </source>
</evidence>
<dbReference type="OrthoDB" id="5328677at2"/>
<keyword evidence="7" id="KW-1185">Reference proteome</keyword>
<dbReference type="EMBL" id="JRPL02000002">
    <property type="protein sequence ID" value="TLD84693.1"/>
    <property type="molecule type" value="Genomic_DNA"/>
</dbReference>
<proteinExistence type="predicted"/>
<evidence type="ECO:0008006" key="8">
    <source>
        <dbReference type="Google" id="ProtNLM"/>
    </source>
</evidence>
<reference evidence="4" key="2">
    <citation type="submission" date="2018-04" db="EMBL/GenBank/DDBJ databases">
        <authorList>
            <person name="Sheh A."/>
            <person name="Shen Z."/>
            <person name="Mannion A.J."/>
            <person name="Fox J.G."/>
        </authorList>
    </citation>
    <scope>NUCLEOTIDE SEQUENCE</scope>
    <source>
        <strain evidence="4">ATCC 49310</strain>
    </source>
</reference>
<name>A0A099VEY1_9HELI</name>